<proteinExistence type="predicted"/>
<keyword evidence="2" id="KW-0472">Membrane</keyword>
<dbReference type="AlphaFoldDB" id="A0A1Q9QV46"/>
<feature type="domain" description="FecR protein" evidence="3">
    <location>
        <begin position="124"/>
        <end position="216"/>
    </location>
</feature>
<dbReference type="PANTHER" id="PTHR30273">
    <property type="entry name" value="PERIPLASMIC SIGNAL SENSOR AND SIGMA FACTOR ACTIVATOR FECR-RELATED"/>
    <property type="match status" value="1"/>
</dbReference>
<dbReference type="Proteomes" id="UP000186736">
    <property type="component" value="Unassembled WGS sequence"/>
</dbReference>
<dbReference type="Pfam" id="PF16220">
    <property type="entry name" value="DUF4880"/>
    <property type="match status" value="1"/>
</dbReference>
<comment type="caution">
    <text evidence="5">The sequence shown here is derived from an EMBL/GenBank/DDBJ whole genome shotgun (WGS) entry which is preliminary data.</text>
</comment>
<dbReference type="InterPro" id="IPR012373">
    <property type="entry name" value="Ferrdict_sens_TM"/>
</dbReference>
<dbReference type="InterPro" id="IPR006860">
    <property type="entry name" value="FecR"/>
</dbReference>
<evidence type="ECO:0000313" key="5">
    <source>
        <dbReference type="EMBL" id="OLS59040.1"/>
    </source>
</evidence>
<reference evidence="5 6" key="1">
    <citation type="submission" date="2016-10" db="EMBL/GenBank/DDBJ databases">
        <title>Genome Sequence of Pseudomonas putida GM4FR.</title>
        <authorList>
            <person name="Poehlein A."/>
            <person name="Wemheuer F."/>
            <person name="Hollensteiner J."/>
            <person name="Wemheuer B."/>
        </authorList>
    </citation>
    <scope>NUCLEOTIDE SEQUENCE [LARGE SCALE GENOMIC DNA]</scope>
    <source>
        <strain evidence="5 6">GM4FR</strain>
    </source>
</reference>
<dbReference type="OrthoDB" id="9771237at2"/>
<dbReference type="Gene3D" id="2.60.120.1440">
    <property type="match status" value="1"/>
</dbReference>
<keyword evidence="2" id="KW-1133">Transmembrane helix</keyword>
<evidence type="ECO:0000259" key="3">
    <source>
        <dbReference type="Pfam" id="PF04773"/>
    </source>
</evidence>
<dbReference type="InterPro" id="IPR032623">
    <property type="entry name" value="FecR_N"/>
</dbReference>
<feature type="region of interest" description="Disordered" evidence="1">
    <location>
        <begin position="1"/>
        <end position="21"/>
    </location>
</feature>
<feature type="domain" description="FecR N-terminal" evidence="4">
    <location>
        <begin position="22"/>
        <end position="62"/>
    </location>
</feature>
<evidence type="ECO:0000256" key="1">
    <source>
        <dbReference type="SAM" id="MobiDB-lite"/>
    </source>
</evidence>
<evidence type="ECO:0008006" key="7">
    <source>
        <dbReference type="Google" id="ProtNLM"/>
    </source>
</evidence>
<organism evidence="5 6">
    <name type="scientific">Pseudomonas putida</name>
    <name type="common">Arthrobacter siderocapsulatus</name>
    <dbReference type="NCBI Taxonomy" id="303"/>
    <lineage>
        <taxon>Bacteria</taxon>
        <taxon>Pseudomonadati</taxon>
        <taxon>Pseudomonadota</taxon>
        <taxon>Gammaproteobacteria</taxon>
        <taxon>Pseudomonadales</taxon>
        <taxon>Pseudomonadaceae</taxon>
        <taxon>Pseudomonas</taxon>
    </lineage>
</organism>
<dbReference type="EMBL" id="MKZO01000075">
    <property type="protein sequence ID" value="OLS59040.1"/>
    <property type="molecule type" value="Genomic_DNA"/>
</dbReference>
<keyword evidence="2" id="KW-0812">Transmembrane</keyword>
<dbReference type="PIRSF" id="PIRSF018266">
    <property type="entry name" value="FecR"/>
    <property type="match status" value="1"/>
</dbReference>
<accession>A0A1Q9QV46</accession>
<evidence type="ECO:0000313" key="6">
    <source>
        <dbReference type="Proteomes" id="UP000186736"/>
    </source>
</evidence>
<dbReference type="GO" id="GO:0016989">
    <property type="term" value="F:sigma factor antagonist activity"/>
    <property type="evidence" value="ECO:0007669"/>
    <property type="project" value="TreeGrafter"/>
</dbReference>
<gene>
    <name evidence="5" type="ORF">PSEMO_60010</name>
</gene>
<dbReference type="PANTHER" id="PTHR30273:SF2">
    <property type="entry name" value="PROTEIN FECR"/>
    <property type="match status" value="1"/>
</dbReference>
<evidence type="ECO:0000259" key="4">
    <source>
        <dbReference type="Pfam" id="PF16220"/>
    </source>
</evidence>
<name>A0A1Q9QV46_PSEPU</name>
<protein>
    <recommendedName>
        <fullName evidence="7">Peptide ABC transporter substrate-binding protein</fullName>
    </recommendedName>
</protein>
<sequence>MSQAKVFMNQDASPGPQEAAREQAAEWFARVQDGPLSAERQAAFEAWLAQDPLHRDEYALLADLWRASDLLPRVRLEALCVEDKVAVLPRRRFIRQALAAGVMAAAVGLGWFTWQDGKLNHHEQLQTGLGEHRQVELPDGSRLEINCRTRLEVRFSAGQRDIRLEQGEVMFSVAHDSERPFVVDAGNGTVTVTGTRFDVRRDPGQTRVVVEQGSVRVQGHRESQALLSAGFGSHIDEEGNVAAAYKVDPAALTAWRSGKLVFNDASLAQVAEEVSRYRQHPLHVAPKVAKLRLSSTFRVDDTGALLRALPSILPVSVVAHADGSQEIISK</sequence>
<feature type="transmembrane region" description="Helical" evidence="2">
    <location>
        <begin position="97"/>
        <end position="114"/>
    </location>
</feature>
<dbReference type="Pfam" id="PF04773">
    <property type="entry name" value="FecR"/>
    <property type="match status" value="1"/>
</dbReference>
<evidence type="ECO:0000256" key="2">
    <source>
        <dbReference type="SAM" id="Phobius"/>
    </source>
</evidence>